<dbReference type="Gene3D" id="3.30.420.10">
    <property type="entry name" value="Ribonuclease H-like superfamily/Ribonuclease H"/>
    <property type="match status" value="1"/>
</dbReference>
<dbReference type="InterPro" id="IPR002156">
    <property type="entry name" value="RNaseH_domain"/>
</dbReference>
<dbReference type="PANTHER" id="PTHR47074:SF11">
    <property type="entry name" value="REVERSE TRANSCRIPTASE-LIKE PROTEIN"/>
    <property type="match status" value="1"/>
</dbReference>
<dbReference type="SUPFAM" id="SSF53098">
    <property type="entry name" value="Ribonuclease H-like"/>
    <property type="match status" value="1"/>
</dbReference>
<reference evidence="3" key="1">
    <citation type="submission" date="2018-11" db="EMBL/GenBank/DDBJ databases">
        <authorList>
            <person name="Grassa J C."/>
        </authorList>
    </citation>
    <scope>NUCLEOTIDE SEQUENCE [LARGE SCALE GENOMIC DNA]</scope>
</reference>
<dbReference type="PANTHER" id="PTHR47074">
    <property type="entry name" value="BNAC02G40300D PROTEIN"/>
    <property type="match status" value="1"/>
</dbReference>
<dbReference type="CDD" id="cd06222">
    <property type="entry name" value="RNase_H_like"/>
    <property type="match status" value="1"/>
</dbReference>
<dbReference type="EnsemblPlants" id="evm.model.07.614">
    <property type="protein sequence ID" value="cds.evm.model.07.614"/>
    <property type="gene ID" value="evm.TU.07.614"/>
</dbReference>
<organism evidence="3 4">
    <name type="scientific">Cannabis sativa</name>
    <name type="common">Hemp</name>
    <name type="synonym">Marijuana</name>
    <dbReference type="NCBI Taxonomy" id="3483"/>
    <lineage>
        <taxon>Eukaryota</taxon>
        <taxon>Viridiplantae</taxon>
        <taxon>Streptophyta</taxon>
        <taxon>Embryophyta</taxon>
        <taxon>Tracheophyta</taxon>
        <taxon>Spermatophyta</taxon>
        <taxon>Magnoliopsida</taxon>
        <taxon>eudicotyledons</taxon>
        <taxon>Gunneridae</taxon>
        <taxon>Pentapetalae</taxon>
        <taxon>rosids</taxon>
        <taxon>fabids</taxon>
        <taxon>Rosales</taxon>
        <taxon>Cannabaceae</taxon>
        <taxon>Cannabis</taxon>
    </lineage>
</organism>
<feature type="domain" description="Reverse transcriptase zinc-binding" evidence="2">
    <location>
        <begin position="49"/>
        <end position="139"/>
    </location>
</feature>
<protein>
    <submittedName>
        <fullName evidence="3">Uncharacterized protein</fullName>
    </submittedName>
</protein>
<reference evidence="3" key="2">
    <citation type="submission" date="2021-03" db="UniProtKB">
        <authorList>
            <consortium name="EnsemblPlants"/>
        </authorList>
    </citation>
    <scope>IDENTIFICATION</scope>
</reference>
<evidence type="ECO:0000259" key="1">
    <source>
        <dbReference type="Pfam" id="PF13456"/>
    </source>
</evidence>
<dbReference type="InterPro" id="IPR044730">
    <property type="entry name" value="RNase_H-like_dom_plant"/>
</dbReference>
<proteinExistence type="predicted"/>
<sequence>MKVGLVEWDEEVVTDVLNDRDQSLVWKIPLSSSSTSDMWYWLKDESGMFTIKSAYAMLQSLKTSSILPDNSGFWHQLWQLKLPPKVLNFLWRASSNSLPTRFQLSSRHVPIDSTCPFCRAAPETTLHVLMRCQFAQSCWNIINVPMVAPGAMLFSSCVTTALVDGLNVQSGDHWTTPDLPYVKVNVDGTLFTTQGRYGVGFAARTTACLVLAARVISKSGSLQPHVVEAIGIKEALSWSKANRWPKVVIGSDYIRVINDLQKFKHMVSPYGHILYDCKNLIAGFVDVSFNFVKRSANEVAHALARSSLCEADRTFSGDTLASIIASLVLDDLS</sequence>
<dbReference type="Gramene" id="evm.model.07.614">
    <property type="protein sequence ID" value="cds.evm.model.07.614"/>
    <property type="gene ID" value="evm.TU.07.614"/>
</dbReference>
<dbReference type="EMBL" id="UZAU01000640">
    <property type="status" value="NOT_ANNOTATED_CDS"/>
    <property type="molecule type" value="Genomic_DNA"/>
</dbReference>
<dbReference type="Pfam" id="PF13966">
    <property type="entry name" value="zf-RVT"/>
    <property type="match status" value="1"/>
</dbReference>
<dbReference type="AlphaFoldDB" id="A0A803Q5Q9"/>
<evidence type="ECO:0000259" key="2">
    <source>
        <dbReference type="Pfam" id="PF13966"/>
    </source>
</evidence>
<feature type="domain" description="RNase H type-1" evidence="1">
    <location>
        <begin position="185"/>
        <end position="306"/>
    </location>
</feature>
<dbReference type="InterPro" id="IPR036397">
    <property type="entry name" value="RNaseH_sf"/>
</dbReference>
<dbReference type="GO" id="GO:0003676">
    <property type="term" value="F:nucleic acid binding"/>
    <property type="evidence" value="ECO:0007669"/>
    <property type="project" value="InterPro"/>
</dbReference>
<keyword evidence="4" id="KW-1185">Reference proteome</keyword>
<dbReference type="GO" id="GO:0004523">
    <property type="term" value="F:RNA-DNA hybrid ribonuclease activity"/>
    <property type="evidence" value="ECO:0007669"/>
    <property type="project" value="InterPro"/>
</dbReference>
<accession>A0A803Q5Q9</accession>
<dbReference type="OMA" id="VEKIACI"/>
<dbReference type="Proteomes" id="UP000596661">
    <property type="component" value="Chromosome 7"/>
</dbReference>
<name>A0A803Q5Q9_CANSA</name>
<dbReference type="Pfam" id="PF13456">
    <property type="entry name" value="RVT_3"/>
    <property type="match status" value="1"/>
</dbReference>
<evidence type="ECO:0000313" key="3">
    <source>
        <dbReference type="EnsemblPlants" id="cds.evm.model.07.614"/>
    </source>
</evidence>
<dbReference type="InterPro" id="IPR026960">
    <property type="entry name" value="RVT-Znf"/>
</dbReference>
<dbReference type="InterPro" id="IPR052929">
    <property type="entry name" value="RNase_H-like_EbsB-rel"/>
</dbReference>
<dbReference type="InterPro" id="IPR012337">
    <property type="entry name" value="RNaseH-like_sf"/>
</dbReference>
<evidence type="ECO:0000313" key="4">
    <source>
        <dbReference type="Proteomes" id="UP000596661"/>
    </source>
</evidence>